<organism evidence="7 8">
    <name type="scientific">Ceratodon purpureus</name>
    <name type="common">Fire moss</name>
    <name type="synonym">Dicranum purpureum</name>
    <dbReference type="NCBI Taxonomy" id="3225"/>
    <lineage>
        <taxon>Eukaryota</taxon>
        <taxon>Viridiplantae</taxon>
        <taxon>Streptophyta</taxon>
        <taxon>Embryophyta</taxon>
        <taxon>Bryophyta</taxon>
        <taxon>Bryophytina</taxon>
        <taxon>Bryopsida</taxon>
        <taxon>Dicranidae</taxon>
        <taxon>Pseudoditrichales</taxon>
        <taxon>Ditrichaceae</taxon>
        <taxon>Ceratodon</taxon>
    </lineage>
</organism>
<protein>
    <recommendedName>
        <fullName evidence="9">Ubiquitin-like protease family profile domain-containing protein</fullName>
    </recommendedName>
</protein>
<dbReference type="Pfam" id="PF13837">
    <property type="entry name" value="Myb_DNA-bind_4"/>
    <property type="match status" value="1"/>
</dbReference>
<evidence type="ECO:0000259" key="6">
    <source>
        <dbReference type="PROSITE" id="PS50600"/>
    </source>
</evidence>
<accession>A0A8T0I8N9</accession>
<dbReference type="CDD" id="cd00167">
    <property type="entry name" value="SANT"/>
    <property type="match status" value="1"/>
</dbReference>
<dbReference type="SUPFAM" id="SSF52058">
    <property type="entry name" value="L domain-like"/>
    <property type="match status" value="1"/>
</dbReference>
<dbReference type="InterPro" id="IPR003653">
    <property type="entry name" value="Peptidase_C48_C"/>
</dbReference>
<dbReference type="EMBL" id="CM026424">
    <property type="protein sequence ID" value="KAG0579329.1"/>
    <property type="molecule type" value="Genomic_DNA"/>
</dbReference>
<dbReference type="Gene3D" id="3.30.310.130">
    <property type="entry name" value="Ubiquitin-related"/>
    <property type="match status" value="1"/>
</dbReference>
<dbReference type="PANTHER" id="PTHR47764">
    <property type="entry name" value="UBIQUITIN-LIKE-SPECIFIC PROTEASE 2B-RELATED"/>
    <property type="match status" value="1"/>
</dbReference>
<dbReference type="SUPFAM" id="SSF54001">
    <property type="entry name" value="Cysteine proteinases"/>
    <property type="match status" value="1"/>
</dbReference>
<dbReference type="PANTHER" id="PTHR47764:SF2">
    <property type="entry name" value="UBIQUITIN-LIKE PROTEASE FAMILY PROFILE DOMAIN-CONTAINING PROTEIN"/>
    <property type="match status" value="1"/>
</dbReference>
<dbReference type="InterPro" id="IPR001005">
    <property type="entry name" value="SANT/Myb"/>
</dbReference>
<keyword evidence="3" id="KW-0378">Hydrolase</keyword>
<comment type="caution">
    <text evidence="7">The sequence shown here is derived from an EMBL/GenBank/DDBJ whole genome shotgun (WGS) entry which is preliminary data.</text>
</comment>
<dbReference type="Gene3D" id="3.80.10.10">
    <property type="entry name" value="Ribonuclease Inhibitor"/>
    <property type="match status" value="1"/>
</dbReference>
<dbReference type="Pfam" id="PF02902">
    <property type="entry name" value="Peptidase_C48"/>
    <property type="match status" value="1"/>
</dbReference>
<dbReference type="GO" id="GO:0006508">
    <property type="term" value="P:proteolysis"/>
    <property type="evidence" value="ECO:0007669"/>
    <property type="project" value="UniProtKB-KW"/>
</dbReference>
<dbReference type="AlphaFoldDB" id="A0A8T0I8N9"/>
<keyword evidence="8" id="KW-1185">Reference proteome</keyword>
<reference evidence="7" key="1">
    <citation type="submission" date="2020-06" db="EMBL/GenBank/DDBJ databases">
        <title>WGS assembly of Ceratodon purpureus strain R40.</title>
        <authorList>
            <person name="Carey S.B."/>
            <person name="Jenkins J."/>
            <person name="Shu S."/>
            <person name="Lovell J.T."/>
            <person name="Sreedasyam A."/>
            <person name="Maumus F."/>
            <person name="Tiley G.P."/>
            <person name="Fernandez-Pozo N."/>
            <person name="Barry K."/>
            <person name="Chen C."/>
            <person name="Wang M."/>
            <person name="Lipzen A."/>
            <person name="Daum C."/>
            <person name="Saski C.A."/>
            <person name="Payton A.C."/>
            <person name="Mcbreen J.C."/>
            <person name="Conrad R.E."/>
            <person name="Kollar L.M."/>
            <person name="Olsson S."/>
            <person name="Huttunen S."/>
            <person name="Landis J.B."/>
            <person name="Wickett N.J."/>
            <person name="Johnson M.G."/>
            <person name="Rensing S.A."/>
            <person name="Grimwood J."/>
            <person name="Schmutz J."/>
            <person name="Mcdaniel S.F."/>
        </authorList>
    </citation>
    <scope>NUCLEOTIDE SEQUENCE</scope>
    <source>
        <strain evidence="7">R40</strain>
    </source>
</reference>
<feature type="region of interest" description="Disordered" evidence="4">
    <location>
        <begin position="552"/>
        <end position="576"/>
    </location>
</feature>
<feature type="compositionally biased region" description="Pro residues" evidence="4">
    <location>
        <begin position="560"/>
        <end position="575"/>
    </location>
</feature>
<dbReference type="InterPro" id="IPR038765">
    <property type="entry name" value="Papain-like_cys_pep_sf"/>
</dbReference>
<proteinExistence type="inferred from homology"/>
<evidence type="ECO:0008006" key="9">
    <source>
        <dbReference type="Google" id="ProtNLM"/>
    </source>
</evidence>
<dbReference type="InterPro" id="IPR044822">
    <property type="entry name" value="Myb_DNA-bind_4"/>
</dbReference>
<dbReference type="Gene3D" id="1.10.10.60">
    <property type="entry name" value="Homeodomain-like"/>
    <property type="match status" value="1"/>
</dbReference>
<dbReference type="InterPro" id="IPR032675">
    <property type="entry name" value="LRR_dom_sf"/>
</dbReference>
<feature type="region of interest" description="Disordered" evidence="4">
    <location>
        <begin position="54"/>
        <end position="91"/>
    </location>
</feature>
<dbReference type="Proteomes" id="UP000822688">
    <property type="component" value="Chromosome 4"/>
</dbReference>
<sequence>MADSGFPTLDLMIEPGSGNYLLDHHAMAISEGVASLNEAPALYQIALRQNPQGEVDMPQAYGSSLPWSDASRAPDLTSTLHTQPDGAMHEGDERVQSVHGVEFNVGTWEDNASRHEYHQDTGETSLDNDRQCELLTFPEGEDDAVTITVSDMEGLQPMRFLSNNIIDFYIKFLEARLSSEDRERFYFFNSFFFTKLLGNSSSFADIYECGVDYNGVRNWTGEVNLFEKDYIFIPILRSSHWSLIIICHLSGLTSSPDKNRGSPCVFHLDSFEGIHESFESQIRSYTFQACMERYRDSNDKEQTILALVSQMKYVRAKVQRQRNDYDCGLYLLHYVEVFLRESNSPHFSFHSSIAGPHFTSPYFAEDVSAKRQHIHDLIGKLTTHPQSRTVRPITDIPRKPQRRPPNEHCPNSQPNKPSPKPPKVQQKLSKKWNAKETSLLLNRMVAGGRIRKGTEGATHWDRISQDIQTELRTIRTEDECRRRYDTLLKAYKKIKKIGKPFCDVSDQERVGLSLATPLTEEWYTAIDTICLQRGSDNGKSCKRAKLNLNDENGMVSLSPRNPPPPPIPPGCPEPGKPSRKQVVAIPGFSTLDEVLRSTLLSLIQVLTLKVWYFETTCKLEEACRMLAIVQDREPCEIRGNIFKLSELKLVNLEYDNDEGVDCLQLSDLRVYKKFVKKVVGKNPDFDIFREMYGNCDSVALREAPLSGSLLRIRVLSLRRCSKLEHADLSHFPELRYLSIQWCGKLQAVSGWEVVQKLGWLKIRYCRSYVDFPPVQCLPSLREFSVVSSTTWLSHMIPVLDFSQCVRLRSLEIFYYKSWALNSMDLSSLRFLEVLTLWSCSGLTTIQGLSGLQHSLTKLKLVGCSALRRVPELGWLKALTHLDMSLSGVEEIPGLQDLHLLTKLNFWGCESLKALPHLGHLKALTYLGIGGTAIEEILGVEELLSLESLQCDGSKLKRLPDLHHLPRLREVRIDGTPLKEIDPSLFLAKYFVTESNW</sequence>
<feature type="domain" description="Myb-like" evidence="5">
    <location>
        <begin position="431"/>
        <end position="488"/>
    </location>
</feature>
<evidence type="ECO:0000256" key="1">
    <source>
        <dbReference type="ARBA" id="ARBA00005234"/>
    </source>
</evidence>
<dbReference type="Gene3D" id="1.10.418.20">
    <property type="match status" value="1"/>
</dbReference>
<evidence type="ECO:0000313" key="7">
    <source>
        <dbReference type="EMBL" id="KAG0579329.1"/>
    </source>
</evidence>
<keyword evidence="2" id="KW-0645">Protease</keyword>
<evidence type="ECO:0000256" key="4">
    <source>
        <dbReference type="SAM" id="MobiDB-lite"/>
    </source>
</evidence>
<comment type="similarity">
    <text evidence="1">Belongs to the peptidase C48 family.</text>
</comment>
<evidence type="ECO:0000259" key="5">
    <source>
        <dbReference type="PROSITE" id="PS50090"/>
    </source>
</evidence>
<feature type="domain" description="Ubiquitin-like protease family profile" evidence="6">
    <location>
        <begin position="145"/>
        <end position="338"/>
    </location>
</feature>
<evidence type="ECO:0000256" key="2">
    <source>
        <dbReference type="ARBA" id="ARBA00022670"/>
    </source>
</evidence>
<dbReference type="PROSITE" id="PS50600">
    <property type="entry name" value="ULP_PROTEASE"/>
    <property type="match status" value="1"/>
</dbReference>
<name>A0A8T0I8N9_CERPU</name>
<evidence type="ECO:0000313" key="8">
    <source>
        <dbReference type="Proteomes" id="UP000822688"/>
    </source>
</evidence>
<feature type="region of interest" description="Disordered" evidence="4">
    <location>
        <begin position="379"/>
        <end position="431"/>
    </location>
</feature>
<evidence type="ECO:0000256" key="3">
    <source>
        <dbReference type="ARBA" id="ARBA00022801"/>
    </source>
</evidence>
<dbReference type="PROSITE" id="PS50090">
    <property type="entry name" value="MYB_LIKE"/>
    <property type="match status" value="1"/>
</dbReference>
<gene>
    <name evidence="7" type="ORF">KC19_4G091000</name>
</gene>
<dbReference type="GO" id="GO:0008234">
    <property type="term" value="F:cysteine-type peptidase activity"/>
    <property type="evidence" value="ECO:0007669"/>
    <property type="project" value="InterPro"/>
</dbReference>